<dbReference type="Gene3D" id="3.30.530.20">
    <property type="match status" value="1"/>
</dbReference>
<reference evidence="2 3" key="1">
    <citation type="submission" date="2020-09" db="EMBL/GenBank/DDBJ databases">
        <title>Novel species in genus Gordonia.</title>
        <authorList>
            <person name="Zhang G."/>
        </authorList>
    </citation>
    <scope>NUCLEOTIDE SEQUENCE [LARGE SCALE GENOMIC DNA]</scope>
    <source>
        <strain evidence="2 3">ON-33</strain>
    </source>
</reference>
<feature type="region of interest" description="Disordered" evidence="1">
    <location>
        <begin position="27"/>
        <end position="46"/>
    </location>
</feature>
<evidence type="ECO:0000313" key="3">
    <source>
        <dbReference type="Proteomes" id="UP000602395"/>
    </source>
</evidence>
<sequence>MSDEQRISTASRRIAAPAERIFELIADPARQPEWDGNDNLSQAPSGRRVTAAGEVFAMTLTTGALRENHVVEFEEGRRIAWKPAEEGSEPPGHLWRWELEPDGDASTLVIHTYDWTDLQDPQRLVRARATTSDRLRSSIDRLAAIAEKP</sequence>
<dbReference type="EMBL" id="JACWMS010000002">
    <property type="protein sequence ID" value="MBD1319405.1"/>
    <property type="molecule type" value="Genomic_DNA"/>
</dbReference>
<accession>A0ABR7W9C8</accession>
<evidence type="ECO:0000256" key="1">
    <source>
        <dbReference type="SAM" id="MobiDB-lite"/>
    </source>
</evidence>
<organism evidence="2 3">
    <name type="scientific">Gordonia hankookensis</name>
    <dbReference type="NCBI Taxonomy" id="589403"/>
    <lineage>
        <taxon>Bacteria</taxon>
        <taxon>Bacillati</taxon>
        <taxon>Actinomycetota</taxon>
        <taxon>Actinomycetes</taxon>
        <taxon>Mycobacteriales</taxon>
        <taxon>Gordoniaceae</taxon>
        <taxon>Gordonia</taxon>
    </lineage>
</organism>
<dbReference type="RefSeq" id="WP_164307254.1">
    <property type="nucleotide sequence ID" value="NZ_BAABAD010000005.1"/>
</dbReference>
<dbReference type="Pfam" id="PF10604">
    <property type="entry name" value="Polyketide_cyc2"/>
    <property type="match status" value="1"/>
</dbReference>
<dbReference type="Proteomes" id="UP000602395">
    <property type="component" value="Unassembled WGS sequence"/>
</dbReference>
<dbReference type="InterPro" id="IPR023393">
    <property type="entry name" value="START-like_dom_sf"/>
</dbReference>
<protein>
    <submittedName>
        <fullName evidence="2">SRPBCC family protein</fullName>
    </submittedName>
</protein>
<keyword evidence="3" id="KW-1185">Reference proteome</keyword>
<proteinExistence type="predicted"/>
<evidence type="ECO:0000313" key="2">
    <source>
        <dbReference type="EMBL" id="MBD1319405.1"/>
    </source>
</evidence>
<gene>
    <name evidence="2" type="ORF">IDF66_07390</name>
</gene>
<comment type="caution">
    <text evidence="2">The sequence shown here is derived from an EMBL/GenBank/DDBJ whole genome shotgun (WGS) entry which is preliminary data.</text>
</comment>
<dbReference type="CDD" id="cd07825">
    <property type="entry name" value="SRPBCC_7"/>
    <property type="match status" value="1"/>
</dbReference>
<dbReference type="SUPFAM" id="SSF55961">
    <property type="entry name" value="Bet v1-like"/>
    <property type="match status" value="1"/>
</dbReference>
<name>A0ABR7W9C8_9ACTN</name>
<dbReference type="InterPro" id="IPR019587">
    <property type="entry name" value="Polyketide_cyclase/dehydratase"/>
</dbReference>